<dbReference type="Gene3D" id="3.40.50.150">
    <property type="entry name" value="Vaccinia Virus protein VP39"/>
    <property type="match status" value="1"/>
</dbReference>
<dbReference type="RefSeq" id="WP_068696062.1">
    <property type="nucleotide sequence ID" value="NZ_CP014167.1"/>
</dbReference>
<reference evidence="5 6" key="1">
    <citation type="submission" date="2016-01" db="EMBL/GenBank/DDBJ databases">
        <title>Complete Genome Sequence of Paenibacillus yonginensis DCY84, a novel Plant Growth-Promoting Bacteria with Elicitation of Induced Systemic Resistance.</title>
        <authorList>
            <person name="Kim Y.J."/>
            <person name="Yang D.C."/>
            <person name="Sukweenadhi J."/>
        </authorList>
    </citation>
    <scope>NUCLEOTIDE SEQUENCE [LARGE SCALE GENOMIC DNA]</scope>
    <source>
        <strain evidence="5 6">DCY84</strain>
    </source>
</reference>
<accession>A0A1B1N0G6</accession>
<evidence type="ECO:0000259" key="4">
    <source>
        <dbReference type="SMART" id="SM00363"/>
    </source>
</evidence>
<evidence type="ECO:0000313" key="5">
    <source>
        <dbReference type="EMBL" id="ANS74924.1"/>
    </source>
</evidence>
<dbReference type="Pfam" id="PF01728">
    <property type="entry name" value="FtsJ"/>
    <property type="match status" value="1"/>
</dbReference>
<dbReference type="STRING" id="1462996.AWM70_10205"/>
<dbReference type="SMART" id="SM00363">
    <property type="entry name" value="S4"/>
    <property type="match status" value="1"/>
</dbReference>
<protein>
    <submittedName>
        <fullName evidence="5">RNA methyltransferase</fullName>
    </submittedName>
</protein>
<dbReference type="PANTHER" id="PTHR32319">
    <property type="entry name" value="BACTERIAL HEMOLYSIN-LIKE PROTEIN"/>
    <property type="match status" value="1"/>
</dbReference>
<dbReference type="Proteomes" id="UP000092573">
    <property type="component" value="Chromosome"/>
</dbReference>
<dbReference type="CDD" id="cd00165">
    <property type="entry name" value="S4"/>
    <property type="match status" value="1"/>
</dbReference>
<dbReference type="InterPro" id="IPR002942">
    <property type="entry name" value="S4_RNA-bd"/>
</dbReference>
<evidence type="ECO:0000313" key="6">
    <source>
        <dbReference type="Proteomes" id="UP000092573"/>
    </source>
</evidence>
<dbReference type="NCBIfam" id="TIGR00478">
    <property type="entry name" value="tly"/>
    <property type="match status" value="1"/>
</dbReference>
<sequence length="287" mass="31551">MSGSGTKERVDVLLVEQGFFESREKAKTAIMAGLVYDEHGRVEKAGTKLPRTAVLKVKGAVHPYVSRGGLKLEKAIKQFEIPLHDRIMLDIGSSTGGFTDCALQHGASYVYAIDVGYNQLDWSLRNDERVNVKERTNFRYMTPEDLDGPEPDFASIDVSFISLRIILPPLKQLLKRPADVVALIKPQFEAGREKVGKSGVVRDAKVHEEVLMHVLSFAEELGFQIKGLTFSPITGGEGNIEFLAHLGLEPEGASALQEPYSWTETAKEIVARASKTFRSAPGHSSAN</sequence>
<gene>
    <name evidence="5" type="ORF">AWM70_10205</name>
</gene>
<evidence type="ECO:0000256" key="2">
    <source>
        <dbReference type="ARBA" id="ARBA00029460"/>
    </source>
</evidence>
<keyword evidence="1 3" id="KW-0694">RNA-binding</keyword>
<keyword evidence="5" id="KW-0808">Transferase</keyword>
<dbReference type="PANTHER" id="PTHR32319:SF0">
    <property type="entry name" value="BACTERIAL HEMOLYSIN-LIKE PROTEIN"/>
    <property type="match status" value="1"/>
</dbReference>
<dbReference type="GO" id="GO:0003723">
    <property type="term" value="F:RNA binding"/>
    <property type="evidence" value="ECO:0007669"/>
    <property type="project" value="UniProtKB-KW"/>
</dbReference>
<dbReference type="AlphaFoldDB" id="A0A1B1N0G6"/>
<dbReference type="Gene3D" id="3.10.290.10">
    <property type="entry name" value="RNA-binding S4 domain"/>
    <property type="match status" value="1"/>
</dbReference>
<evidence type="ECO:0000256" key="3">
    <source>
        <dbReference type="PROSITE-ProRule" id="PRU00182"/>
    </source>
</evidence>
<dbReference type="SUPFAM" id="SSF53335">
    <property type="entry name" value="S-adenosyl-L-methionine-dependent methyltransferases"/>
    <property type="match status" value="1"/>
</dbReference>
<feature type="domain" description="RNA-binding S4" evidence="4">
    <location>
        <begin position="8"/>
        <end position="73"/>
    </location>
</feature>
<name>A0A1B1N0G6_9BACL</name>
<dbReference type="PIRSF" id="PIRSF005578">
    <property type="entry name" value="TlyA"/>
    <property type="match status" value="1"/>
</dbReference>
<dbReference type="InterPro" id="IPR029063">
    <property type="entry name" value="SAM-dependent_MTases_sf"/>
</dbReference>
<dbReference type="GO" id="GO:0032259">
    <property type="term" value="P:methylation"/>
    <property type="evidence" value="ECO:0007669"/>
    <property type="project" value="UniProtKB-KW"/>
</dbReference>
<dbReference type="InterPro" id="IPR047048">
    <property type="entry name" value="TlyA"/>
</dbReference>
<comment type="similarity">
    <text evidence="2">Belongs to the TlyA family.</text>
</comment>
<evidence type="ECO:0000256" key="1">
    <source>
        <dbReference type="ARBA" id="ARBA00022884"/>
    </source>
</evidence>
<dbReference type="GO" id="GO:0008168">
    <property type="term" value="F:methyltransferase activity"/>
    <property type="evidence" value="ECO:0007669"/>
    <property type="project" value="UniProtKB-KW"/>
</dbReference>
<dbReference type="OrthoDB" id="9784736at2"/>
<dbReference type="EMBL" id="CP014167">
    <property type="protein sequence ID" value="ANS74924.1"/>
    <property type="molecule type" value="Genomic_DNA"/>
</dbReference>
<organism evidence="5 6">
    <name type="scientific">Paenibacillus yonginensis</name>
    <dbReference type="NCBI Taxonomy" id="1462996"/>
    <lineage>
        <taxon>Bacteria</taxon>
        <taxon>Bacillati</taxon>
        <taxon>Bacillota</taxon>
        <taxon>Bacilli</taxon>
        <taxon>Bacillales</taxon>
        <taxon>Paenibacillaceae</taxon>
        <taxon>Paenibacillus</taxon>
    </lineage>
</organism>
<keyword evidence="5" id="KW-0489">Methyltransferase</keyword>
<keyword evidence="6" id="KW-1185">Reference proteome</keyword>
<dbReference type="PROSITE" id="PS50889">
    <property type="entry name" value="S4"/>
    <property type="match status" value="1"/>
</dbReference>
<dbReference type="SUPFAM" id="SSF55174">
    <property type="entry name" value="Alpha-L RNA-binding motif"/>
    <property type="match status" value="1"/>
</dbReference>
<dbReference type="KEGG" id="pyg:AWM70_10205"/>
<dbReference type="InterPro" id="IPR002877">
    <property type="entry name" value="RNA_MeTrfase_FtsJ_dom"/>
</dbReference>
<dbReference type="InterPro" id="IPR036986">
    <property type="entry name" value="S4_RNA-bd_sf"/>
</dbReference>
<dbReference type="Pfam" id="PF01479">
    <property type="entry name" value="S4"/>
    <property type="match status" value="1"/>
</dbReference>
<dbReference type="InterPro" id="IPR004538">
    <property type="entry name" value="Hemolysin_A/TlyA"/>
</dbReference>
<proteinExistence type="inferred from homology"/>